<evidence type="ECO:0000313" key="3">
    <source>
        <dbReference type="EMBL" id="ADP82005.1"/>
    </source>
</evidence>
<dbReference type="EMBL" id="CP002299">
    <property type="protein sequence ID" value="ADP82005.1"/>
    <property type="molecule type" value="Genomic_DNA"/>
</dbReference>
<proteinExistence type="predicted"/>
<evidence type="ECO:0000256" key="1">
    <source>
        <dbReference type="SAM" id="MobiDB-lite"/>
    </source>
</evidence>
<sequence length="431" mass="47899">MTILGLDVVGYTDRDPHEKKEIQQAWPSILGKACEKARIGADNHTDPGGQERGDGGFVAFLGSRIHKDVVAADVVAKIAVQLEYYNRYRHGDGRIRLRVALHCGDVDFDDSWSGDPVDECARLLEAAPLKNVVRDQPSVDLALIMSPEMFKGAVLNGEQGLRPGDYRKVDVEVRNFRSQAWLLNTGGAAATSPVDFLTDAELAGLAEIYDGRTSALNVLREAGLNMRLLSPDQANPAARQSSPAAFWREVNLSLRNGALAQGRRRILELARYDFFISAVRAESNWAEWIASLLTDEGYRVYLGDLSYADTAEMTGIMRLSRRWLVILSPDYLKSNPFGEVWKREWEHDPDRFWSTIATVRIRDCEPAEILTEIPGLDLVGLSEPEIEQRLGASARSWVRKVDRPNSKPPKPTMPGTAVARQAIHQDQLGGP</sequence>
<feature type="domain" description="TIR" evidence="2">
    <location>
        <begin position="274"/>
        <end position="381"/>
    </location>
</feature>
<dbReference type="SUPFAM" id="SSF55073">
    <property type="entry name" value="Nucleotide cyclase"/>
    <property type="match status" value="1"/>
</dbReference>
<keyword evidence="4" id="KW-1185">Reference proteome</keyword>
<dbReference type="RefSeq" id="WP_013425123.1">
    <property type="nucleotide sequence ID" value="NC_014666.1"/>
</dbReference>
<protein>
    <recommendedName>
        <fullName evidence="2">TIR domain-containing protein</fullName>
    </recommendedName>
</protein>
<dbReference type="SUPFAM" id="SSF52200">
    <property type="entry name" value="Toll/Interleukin receptor TIR domain"/>
    <property type="match status" value="1"/>
</dbReference>
<dbReference type="eggNOG" id="COG2114">
    <property type="taxonomic scope" value="Bacteria"/>
</dbReference>
<reference evidence="3 4" key="1">
    <citation type="submission" date="2010-10" db="EMBL/GenBank/DDBJ databases">
        <title>Complete sequence of Frankia sp. EuI1c.</title>
        <authorList>
            <consortium name="US DOE Joint Genome Institute"/>
            <person name="Lucas S."/>
            <person name="Copeland A."/>
            <person name="Lapidus A."/>
            <person name="Cheng J.-F."/>
            <person name="Bruce D."/>
            <person name="Goodwin L."/>
            <person name="Pitluck S."/>
            <person name="Chertkov O."/>
            <person name="Detter J.C."/>
            <person name="Han C."/>
            <person name="Tapia R."/>
            <person name="Land M."/>
            <person name="Hauser L."/>
            <person name="Jeffries C."/>
            <person name="Kyrpides N."/>
            <person name="Ivanova N."/>
            <person name="Mikhailova N."/>
            <person name="Beauchemin N."/>
            <person name="Sen A."/>
            <person name="Sur S.A."/>
            <person name="Gtari M."/>
            <person name="Wall L."/>
            <person name="Tisa L."/>
            <person name="Woyke T."/>
        </authorList>
    </citation>
    <scope>NUCLEOTIDE SEQUENCE [LARGE SCALE GENOMIC DNA]</scope>
    <source>
        <strain evidence="4">DSM 45817 / CECT 9037 / EuI1c</strain>
    </source>
</reference>
<dbReference type="GO" id="GO:0007165">
    <property type="term" value="P:signal transduction"/>
    <property type="evidence" value="ECO:0007669"/>
    <property type="project" value="InterPro"/>
</dbReference>
<dbReference type="InParanoid" id="E3J6T1"/>
<dbReference type="AlphaFoldDB" id="E3J6T1"/>
<dbReference type="eggNOG" id="COG3903">
    <property type="taxonomic scope" value="Bacteria"/>
</dbReference>
<evidence type="ECO:0000313" key="4">
    <source>
        <dbReference type="Proteomes" id="UP000002484"/>
    </source>
</evidence>
<dbReference type="HOGENOM" id="CLU_635779_0_0_11"/>
<organism evidence="3 4">
    <name type="scientific">Pseudofrankia inefficax (strain DSM 45817 / CECT 9037 / DDB 130130 / EuI1c)</name>
    <name type="common">Frankia inefficax</name>
    <dbReference type="NCBI Taxonomy" id="298654"/>
    <lineage>
        <taxon>Bacteria</taxon>
        <taxon>Bacillati</taxon>
        <taxon>Actinomycetota</taxon>
        <taxon>Actinomycetes</taxon>
        <taxon>Frankiales</taxon>
        <taxon>Frankiaceae</taxon>
        <taxon>Pseudofrankia</taxon>
    </lineage>
</organism>
<gene>
    <name evidence="3" type="ordered locus">FraEuI1c_4001</name>
</gene>
<dbReference type="Proteomes" id="UP000002484">
    <property type="component" value="Chromosome"/>
</dbReference>
<dbReference type="Gene3D" id="3.30.70.1230">
    <property type="entry name" value="Nucleotide cyclase"/>
    <property type="match status" value="1"/>
</dbReference>
<dbReference type="KEGG" id="fri:FraEuI1c_4001"/>
<name>E3J6T1_PSEI1</name>
<evidence type="ECO:0000259" key="2">
    <source>
        <dbReference type="Pfam" id="PF13676"/>
    </source>
</evidence>
<dbReference type="InterPro" id="IPR035897">
    <property type="entry name" value="Toll_tir_struct_dom_sf"/>
</dbReference>
<accession>E3J6T1</accession>
<dbReference type="Gene3D" id="3.40.50.10140">
    <property type="entry name" value="Toll/interleukin-1 receptor homology (TIR) domain"/>
    <property type="match status" value="1"/>
</dbReference>
<dbReference type="Pfam" id="PF13676">
    <property type="entry name" value="TIR_2"/>
    <property type="match status" value="1"/>
</dbReference>
<dbReference type="InterPro" id="IPR029787">
    <property type="entry name" value="Nucleotide_cyclase"/>
</dbReference>
<dbReference type="STRING" id="298654.FraEuI1c_4001"/>
<dbReference type="InterPro" id="IPR000157">
    <property type="entry name" value="TIR_dom"/>
</dbReference>
<feature type="region of interest" description="Disordered" evidence="1">
    <location>
        <begin position="397"/>
        <end position="431"/>
    </location>
</feature>